<feature type="chain" id="PRO_5009098837" description="Bacterial Ig-like domain-containing protein" evidence="1">
    <location>
        <begin position="36"/>
        <end position="1791"/>
    </location>
</feature>
<keyword evidence="4" id="KW-1185">Reference proteome</keyword>
<dbReference type="Gene3D" id="2.60.40.10">
    <property type="entry name" value="Immunoglobulins"/>
    <property type="match status" value="8"/>
</dbReference>
<dbReference type="EMBL" id="CP017141">
    <property type="protein sequence ID" value="AOM79692.1"/>
    <property type="molecule type" value="Genomic_DNA"/>
</dbReference>
<dbReference type="PROSITE" id="PS51257">
    <property type="entry name" value="PROKAR_LIPOPROTEIN"/>
    <property type="match status" value="1"/>
</dbReference>
<keyword evidence="1" id="KW-0732">Signal</keyword>
<dbReference type="PANTHER" id="PTHR34677:SF3">
    <property type="entry name" value="BACTERIAL IG-LIKE DOMAIN-CONTAINING PROTEIN"/>
    <property type="match status" value="1"/>
</dbReference>
<feature type="signal peptide" evidence="1">
    <location>
        <begin position="1"/>
        <end position="35"/>
    </location>
</feature>
<dbReference type="KEGG" id="psty:BFS30_22545"/>
<dbReference type="Proteomes" id="UP000094313">
    <property type="component" value="Chromosome"/>
</dbReference>
<evidence type="ECO:0000256" key="1">
    <source>
        <dbReference type="SAM" id="SignalP"/>
    </source>
</evidence>
<feature type="domain" description="Bacterial Ig-like" evidence="2">
    <location>
        <begin position="1448"/>
        <end position="1542"/>
    </location>
</feature>
<proteinExistence type="predicted"/>
<feature type="domain" description="Bacterial Ig-like" evidence="2">
    <location>
        <begin position="1243"/>
        <end position="1337"/>
    </location>
</feature>
<feature type="domain" description="Bacterial Ig-like" evidence="2">
    <location>
        <begin position="1040"/>
        <end position="1132"/>
    </location>
</feature>
<evidence type="ECO:0000313" key="3">
    <source>
        <dbReference type="EMBL" id="AOM79692.1"/>
    </source>
</evidence>
<evidence type="ECO:0000259" key="2">
    <source>
        <dbReference type="Pfam" id="PF19077"/>
    </source>
</evidence>
<gene>
    <name evidence="3" type="ORF">BFS30_22545</name>
</gene>
<dbReference type="Pfam" id="PF19077">
    <property type="entry name" value="Big_13"/>
    <property type="match status" value="8"/>
</dbReference>
<name>A0A1D7QLZ5_9SPHI</name>
<dbReference type="PANTHER" id="PTHR34677">
    <property type="match status" value="1"/>
</dbReference>
<feature type="domain" description="Bacterial Ig-like" evidence="2">
    <location>
        <begin position="829"/>
        <end position="927"/>
    </location>
</feature>
<dbReference type="InterPro" id="IPR044016">
    <property type="entry name" value="Big_13"/>
</dbReference>
<organism evidence="3 4">
    <name type="scientific">Pedobacter steynii</name>
    <dbReference type="NCBI Taxonomy" id="430522"/>
    <lineage>
        <taxon>Bacteria</taxon>
        <taxon>Pseudomonadati</taxon>
        <taxon>Bacteroidota</taxon>
        <taxon>Sphingobacteriia</taxon>
        <taxon>Sphingobacteriales</taxon>
        <taxon>Sphingobacteriaceae</taxon>
        <taxon>Pedobacter</taxon>
    </lineage>
</organism>
<feature type="domain" description="Bacterial Ig-like" evidence="2">
    <location>
        <begin position="626"/>
        <end position="718"/>
    </location>
</feature>
<sequence>MSKSVKQIIKHIIMRYLKTIILLWVSILACLTANAQSANSHTASAGGGTGALPGGSTVDFTVGEAIISTIGTNPIFTQGLHQTLLFLGVTNVSSTNTVTLYKEGGVINVTITFDQPVFVTGNPELALNSGGKAIYASGSGTNTLNFTYTVAAGETSADLDYTAINSLTLAGGSTIQNAMGANAALTLPAPGAAGSLGANKDFVIDTTAPNAPSTPVMATASDSGVSNSDNITNVTIPVFTGTAEAGSTVTLYDTDGTTVLGTGVATGGNWSITATTMTEGAHTLTAKATDAAGNEGLASAGLVVTIDATAPTLAITSDVPQLKAGETATITFTFSEDPGTTFAWDGTTGDVVVTGGTLGAISGSGLTRTATFTPTPASSGTASITVAAATYTDAAGNDGGAGITPALIFDTVIPNAPSAPVLATASDSGISNSDNITNVTIPVFTGTAEAGSTVTLYDTDGTTVLGTGVATGGNWSITSSVLAPGVHTVTAKATDAVGNESPASAGLAVTIDTTAPTLAITSDVPQLKAGETATITFTFSEDPGTTFAWDGTTGDVVVSGGTLGAISGSGLTRTATFTPTPASSGTVSITVAAATYTDVAGNDGGAGSTPALTFDTSVPNAPSAPVLATASDSGVSNSDNITNVTIPVFTGTAEPGSTVTLYDTDGTTVLGTGIATGGNWSITSSVLTPGVHAVTAKATDAVGNESPASAGLVVTIDTTAPTLAITSDVPQLKAGETATITFTFSEDPGTTFAWDGTIGDIVITGGTLGAISGSGLTRTSTFTPTPASSGTVSITVAAATYTDVAGNDGGAGTTPALTFDTAIPNAPSTPVLATASDSGISNSDNITNVTTPVFTGTAEPGSTVTLYVTDGTVAGTSVIGTGIATAGNWSITSSTLIPGARTIIAKATDAIGNISPASSGLIVTIDTTAPTLAITSDVPQLKSGETANITFTFSEDPGTTFAWDGTTGDVVVSGGTLGAVSGSGLIRTATFTPTPASTGTASITVAAATYTDVAGNDGGAGSTPALTFDTSVPNAPSAPVLATASDSGISNSDNITNVTTPVFTGTAEPGSTVTLYDTDGTTVIGTGIATGGNWSITASTLTPGTHTITAKATDAVGNESPASAGLAVTIDTTAPTLAITSDVPQLKSGETANITFTFSEDPGTTFAWDGTTGDVVVTGGTLGAISGSGLTRTATFTPTPASSGTVSITVAAATYTDAAGNDGGAGTTPALTFDTQSPNAPSAPVLAAASDSGISNSDNITNVTTPVFTGTAEPGSTVTLYDTDGTTVIGTGIAIGGNWSITASTLTPGTHTITAKATDAVGNESPASAGLAVTIDTTAPTLAITSDVPQLKSGETANITFTFSEDPGTTFAWDGTTGDVVVSGGTLGAISGSGLTRTATFTPTPASSGTVSITVAAATYTDAAGNDGGAGTTPALTFDTQSPNAPSAPVLAAASDSGISNSDNITNVTTPVFTGTAEPGSTVTLYDTDGTTVIGTGIATGGNWSITASTLTPGTHTITAKATDAVGNESPASAGLAVTIDTTAPTLAITSDVPQLKSGETANITFTFSEDPGTTFAWDGTTGDVVVTGGTLGAISGSGLTRTATFTPTPASSGTVSITVAAATYTDAAGNDGGAGTTPALTFDTQSPNAPSAPVLAAASDSGISNSDNITNVTTPVFTGTAEPGSTVTLYDTDGTTVIGTGVAAGGNWSITASTLTPGTHTITAKATDAVGNESPASAGLAVTIDTTAPTLAITSDVPQLKSGETANITFTSVKIREQLLPGTELPVMSW</sequence>
<protein>
    <recommendedName>
        <fullName evidence="2">Bacterial Ig-like domain-containing protein</fullName>
    </recommendedName>
</protein>
<dbReference type="NCBIfam" id="NF033510">
    <property type="entry name" value="Ca_tandemer"/>
    <property type="match status" value="8"/>
</dbReference>
<feature type="domain" description="Bacterial Ig-like" evidence="2">
    <location>
        <begin position="214"/>
        <end position="307"/>
    </location>
</feature>
<feature type="domain" description="Bacterial Ig-like" evidence="2">
    <location>
        <begin position="421"/>
        <end position="513"/>
    </location>
</feature>
<evidence type="ECO:0000313" key="4">
    <source>
        <dbReference type="Proteomes" id="UP000094313"/>
    </source>
</evidence>
<accession>A0A1D7QLZ5</accession>
<reference evidence="3 4" key="1">
    <citation type="submission" date="2016-08" db="EMBL/GenBank/DDBJ databases">
        <authorList>
            <person name="Seilhamer J.J."/>
        </authorList>
    </citation>
    <scope>NUCLEOTIDE SEQUENCE [LARGE SCALE GENOMIC DNA]</scope>
    <source>
        <strain evidence="3 4">DX4</strain>
    </source>
</reference>
<feature type="domain" description="Bacterial Ig-like" evidence="2">
    <location>
        <begin position="1653"/>
        <end position="1747"/>
    </location>
</feature>
<dbReference type="InterPro" id="IPR013783">
    <property type="entry name" value="Ig-like_fold"/>
</dbReference>